<evidence type="ECO:0000256" key="2">
    <source>
        <dbReference type="ARBA" id="ARBA00023052"/>
    </source>
</evidence>
<evidence type="ECO:0000313" key="7">
    <source>
        <dbReference type="EMBL" id="GLK77302.1"/>
    </source>
</evidence>
<dbReference type="Proteomes" id="UP001143364">
    <property type="component" value="Unassembled WGS sequence"/>
</dbReference>
<evidence type="ECO:0000313" key="8">
    <source>
        <dbReference type="Proteomes" id="UP001143364"/>
    </source>
</evidence>
<reference evidence="7" key="1">
    <citation type="journal article" date="2014" name="Int. J. Syst. Evol. Microbiol.">
        <title>Complete genome sequence of Corynebacterium casei LMG S-19264T (=DSM 44701T), isolated from a smear-ripened cheese.</title>
        <authorList>
            <consortium name="US DOE Joint Genome Institute (JGI-PGF)"/>
            <person name="Walter F."/>
            <person name="Albersmeier A."/>
            <person name="Kalinowski J."/>
            <person name="Ruckert C."/>
        </authorList>
    </citation>
    <scope>NUCLEOTIDE SEQUENCE</scope>
    <source>
        <strain evidence="7">VKM B-2555</strain>
    </source>
</reference>
<dbReference type="Pfam" id="PF00205">
    <property type="entry name" value="TPP_enzyme_M"/>
    <property type="match status" value="1"/>
</dbReference>
<accession>A0A9W6JHT5</accession>
<dbReference type="AlphaFoldDB" id="A0A9W6JHT5"/>
<keyword evidence="8" id="KW-1185">Reference proteome</keyword>
<feature type="domain" description="Thiamine pyrophosphate enzyme N-terminal TPP-binding" evidence="6">
    <location>
        <begin position="8"/>
        <end position="122"/>
    </location>
</feature>
<evidence type="ECO:0000256" key="3">
    <source>
        <dbReference type="RuleBase" id="RU362132"/>
    </source>
</evidence>
<dbReference type="PROSITE" id="PS00187">
    <property type="entry name" value="TPP_ENZYMES"/>
    <property type="match status" value="1"/>
</dbReference>
<evidence type="ECO:0000259" key="5">
    <source>
        <dbReference type="Pfam" id="PF02775"/>
    </source>
</evidence>
<dbReference type="Gene3D" id="3.40.50.970">
    <property type="match status" value="2"/>
</dbReference>
<protein>
    <submittedName>
        <fullName evidence="7">Thiamine pyrophosphate protein</fullName>
    </submittedName>
</protein>
<dbReference type="CDD" id="cd00568">
    <property type="entry name" value="TPP_enzymes"/>
    <property type="match status" value="1"/>
</dbReference>
<reference evidence="7" key="2">
    <citation type="submission" date="2023-01" db="EMBL/GenBank/DDBJ databases">
        <authorList>
            <person name="Sun Q."/>
            <person name="Evtushenko L."/>
        </authorList>
    </citation>
    <scope>NUCLEOTIDE SEQUENCE</scope>
    <source>
        <strain evidence="7">VKM B-2555</strain>
    </source>
</reference>
<dbReference type="GO" id="GO:0009099">
    <property type="term" value="P:L-valine biosynthetic process"/>
    <property type="evidence" value="ECO:0007669"/>
    <property type="project" value="TreeGrafter"/>
</dbReference>
<evidence type="ECO:0000256" key="1">
    <source>
        <dbReference type="ARBA" id="ARBA00007812"/>
    </source>
</evidence>
<dbReference type="InterPro" id="IPR012000">
    <property type="entry name" value="Thiamin_PyroP_enz_cen_dom"/>
</dbReference>
<feature type="domain" description="Thiamine pyrophosphate enzyme central" evidence="4">
    <location>
        <begin position="195"/>
        <end position="331"/>
    </location>
</feature>
<sequence length="558" mass="58550">MTDLRPRSGAEILVDALVANGLTTGFGVPGESYLAVLEAMRAAGGGFDFVTCRQEGGAAMMADAWGRLSGRPGLCFVTRGPGATNAMSGLHVARQDSNPLLLFVGQVARGVRGREAFQELDLRAVFGSIAKWVVEIDDAARIPELIARAIRTATQGAPGPVVIGLPEDMLADQASVADAPAVAPAESWSGLADMAELQKRLWAAKRPIAVVGGGRWSARAVQSLARFADRFRLPVATTFRRQMLFPADHPCAAGDLGIAPNPKLATRIRNADLVLLIGDRLSEVPSQGYELLGVPSPRQTLIHVHPDPQEIGRVYQPALGIVASPTAFAATLEGVQPPNALPWEAETDAAHADYLAWSETVPPHPGPVQMAEVTAALRALPPEAVICNGAGNYCGWLHRFHRFTRYGSQAAPASGSMGYGLPAAIAAKRLDPAREVVALAGDGCFLMTGQELATAVQHDLAVVTIVIDNGQYGTIRMHQERTYPGRPFGTALANPDFAALARAYGAEGFSVTEAGAFATAFAAARASGRPALIHVALDPEALSPTATVAGLRAQAARG</sequence>
<dbReference type="SUPFAM" id="SSF52467">
    <property type="entry name" value="DHS-like NAD/FAD-binding domain"/>
    <property type="match status" value="1"/>
</dbReference>
<dbReference type="PANTHER" id="PTHR18968:SF120">
    <property type="entry name" value="ACETOLACTATE SYNTHASE LARGE SUBUNIT"/>
    <property type="match status" value="1"/>
</dbReference>
<dbReference type="GO" id="GO:0009097">
    <property type="term" value="P:isoleucine biosynthetic process"/>
    <property type="evidence" value="ECO:0007669"/>
    <property type="project" value="TreeGrafter"/>
</dbReference>
<keyword evidence="2 3" id="KW-0786">Thiamine pyrophosphate</keyword>
<dbReference type="InterPro" id="IPR045229">
    <property type="entry name" value="TPP_enz"/>
</dbReference>
<gene>
    <name evidence="7" type="primary">ilvG</name>
    <name evidence="7" type="ORF">GCM10008171_25560</name>
</gene>
<dbReference type="Pfam" id="PF02775">
    <property type="entry name" value="TPP_enzyme_C"/>
    <property type="match status" value="1"/>
</dbReference>
<dbReference type="RefSeq" id="WP_271205157.1">
    <property type="nucleotide sequence ID" value="NZ_BSFK01000016.1"/>
</dbReference>
<dbReference type="CDD" id="cd07035">
    <property type="entry name" value="TPP_PYR_POX_like"/>
    <property type="match status" value="1"/>
</dbReference>
<dbReference type="InterPro" id="IPR029061">
    <property type="entry name" value="THDP-binding"/>
</dbReference>
<organism evidence="7 8">
    <name type="scientific">Methylopila jiangsuensis</name>
    <dbReference type="NCBI Taxonomy" id="586230"/>
    <lineage>
        <taxon>Bacteria</taxon>
        <taxon>Pseudomonadati</taxon>
        <taxon>Pseudomonadota</taxon>
        <taxon>Alphaproteobacteria</taxon>
        <taxon>Hyphomicrobiales</taxon>
        <taxon>Methylopilaceae</taxon>
        <taxon>Methylopila</taxon>
    </lineage>
</organism>
<dbReference type="FunFam" id="3.40.50.970:FF:000007">
    <property type="entry name" value="Acetolactate synthase"/>
    <property type="match status" value="1"/>
</dbReference>
<dbReference type="GO" id="GO:0050660">
    <property type="term" value="F:flavin adenine dinucleotide binding"/>
    <property type="evidence" value="ECO:0007669"/>
    <property type="project" value="TreeGrafter"/>
</dbReference>
<proteinExistence type="inferred from homology"/>
<comment type="caution">
    <text evidence="7">The sequence shown here is derived from an EMBL/GenBank/DDBJ whole genome shotgun (WGS) entry which is preliminary data.</text>
</comment>
<comment type="similarity">
    <text evidence="1 3">Belongs to the TPP enzyme family.</text>
</comment>
<dbReference type="PANTHER" id="PTHR18968">
    <property type="entry name" value="THIAMINE PYROPHOSPHATE ENZYMES"/>
    <property type="match status" value="1"/>
</dbReference>
<dbReference type="EMBL" id="BSFK01000016">
    <property type="protein sequence ID" value="GLK77302.1"/>
    <property type="molecule type" value="Genomic_DNA"/>
</dbReference>
<dbReference type="SUPFAM" id="SSF52518">
    <property type="entry name" value="Thiamin diphosphate-binding fold (THDP-binding)"/>
    <property type="match status" value="2"/>
</dbReference>
<dbReference type="InterPro" id="IPR012001">
    <property type="entry name" value="Thiamin_PyroP_enz_TPP-bd_dom"/>
</dbReference>
<feature type="domain" description="Thiamine pyrophosphate enzyme TPP-binding" evidence="5">
    <location>
        <begin position="389"/>
        <end position="535"/>
    </location>
</feature>
<dbReference type="InterPro" id="IPR011766">
    <property type="entry name" value="TPP_enzyme_TPP-bd"/>
</dbReference>
<name>A0A9W6JHT5_9HYPH</name>
<dbReference type="GO" id="GO:0000287">
    <property type="term" value="F:magnesium ion binding"/>
    <property type="evidence" value="ECO:0007669"/>
    <property type="project" value="InterPro"/>
</dbReference>
<dbReference type="GO" id="GO:0003984">
    <property type="term" value="F:acetolactate synthase activity"/>
    <property type="evidence" value="ECO:0007669"/>
    <property type="project" value="TreeGrafter"/>
</dbReference>
<dbReference type="Gene3D" id="3.40.50.1220">
    <property type="entry name" value="TPP-binding domain"/>
    <property type="match status" value="1"/>
</dbReference>
<evidence type="ECO:0000259" key="4">
    <source>
        <dbReference type="Pfam" id="PF00205"/>
    </source>
</evidence>
<dbReference type="NCBIfam" id="NF006052">
    <property type="entry name" value="PRK08199.1"/>
    <property type="match status" value="1"/>
</dbReference>
<dbReference type="GO" id="GO:0030976">
    <property type="term" value="F:thiamine pyrophosphate binding"/>
    <property type="evidence" value="ECO:0007669"/>
    <property type="project" value="InterPro"/>
</dbReference>
<dbReference type="Pfam" id="PF02776">
    <property type="entry name" value="TPP_enzyme_N"/>
    <property type="match status" value="1"/>
</dbReference>
<dbReference type="GO" id="GO:0005948">
    <property type="term" value="C:acetolactate synthase complex"/>
    <property type="evidence" value="ECO:0007669"/>
    <property type="project" value="TreeGrafter"/>
</dbReference>
<dbReference type="InterPro" id="IPR029035">
    <property type="entry name" value="DHS-like_NAD/FAD-binding_dom"/>
</dbReference>
<dbReference type="InterPro" id="IPR000399">
    <property type="entry name" value="TPP-bd_CS"/>
</dbReference>
<evidence type="ECO:0000259" key="6">
    <source>
        <dbReference type="Pfam" id="PF02776"/>
    </source>
</evidence>